<name>A0A1Q9LLZ6_9PSEU</name>
<sequence>MDSGGSNSGPGAPPPPGGSWLPTTGSAAELRQVVAERLQGAGDATHESVLTACVELVANALDHAGGVTGFRIHHDRDTHTVRVEVDDRSAELPRPVIGRLDRLRGRGLAMISSVGRWGADRSGRGKTVWASIGCSCSRPTCPSAA</sequence>
<reference evidence="2 3" key="1">
    <citation type="submission" date="2016-10" db="EMBL/GenBank/DDBJ databases">
        <title>The Draft Genome Sequence of Actinokineospora bangkokensis 44EHWT reveals the biosynthetic pathway of antifungal compounds Thailandins with unusual extender unit butylmalonyl-CoA.</title>
        <authorList>
            <person name="Greule A."/>
            <person name="Intra B."/>
            <person name="Flemming S."/>
            <person name="Rommel M.G."/>
            <person name="Panbangred W."/>
            <person name="Bechthold A."/>
        </authorList>
    </citation>
    <scope>NUCLEOTIDE SEQUENCE [LARGE SCALE GENOMIC DNA]</scope>
    <source>
        <strain evidence="2 3">44EHW</strain>
    </source>
</reference>
<dbReference type="Proteomes" id="UP000186040">
    <property type="component" value="Unassembled WGS sequence"/>
</dbReference>
<dbReference type="Gene3D" id="3.30.565.10">
    <property type="entry name" value="Histidine kinase-like ATPase, C-terminal domain"/>
    <property type="match status" value="1"/>
</dbReference>
<accession>A0A1Q9LLZ6</accession>
<evidence type="ECO:0000256" key="1">
    <source>
        <dbReference type="SAM" id="MobiDB-lite"/>
    </source>
</evidence>
<dbReference type="OrthoDB" id="3478628at2"/>
<comment type="caution">
    <text evidence="2">The sequence shown here is derived from an EMBL/GenBank/DDBJ whole genome shotgun (WGS) entry which is preliminary data.</text>
</comment>
<protein>
    <recommendedName>
        <fullName evidence="4">Histidine kinase/HSP90-like ATPase domain-containing protein</fullName>
    </recommendedName>
</protein>
<evidence type="ECO:0000313" key="2">
    <source>
        <dbReference type="EMBL" id="OLR93041.1"/>
    </source>
</evidence>
<dbReference type="EMBL" id="MKQR01000013">
    <property type="protein sequence ID" value="OLR93041.1"/>
    <property type="molecule type" value="Genomic_DNA"/>
</dbReference>
<dbReference type="STRING" id="1193682.BJP25_19000"/>
<dbReference type="InterPro" id="IPR050267">
    <property type="entry name" value="Anti-sigma-factor_SerPK"/>
</dbReference>
<dbReference type="AlphaFoldDB" id="A0A1Q9LLZ6"/>
<evidence type="ECO:0008006" key="4">
    <source>
        <dbReference type="Google" id="ProtNLM"/>
    </source>
</evidence>
<dbReference type="CDD" id="cd16936">
    <property type="entry name" value="HATPase_RsbW-like"/>
    <property type="match status" value="1"/>
</dbReference>
<organism evidence="2 3">
    <name type="scientific">Actinokineospora bangkokensis</name>
    <dbReference type="NCBI Taxonomy" id="1193682"/>
    <lineage>
        <taxon>Bacteria</taxon>
        <taxon>Bacillati</taxon>
        <taxon>Actinomycetota</taxon>
        <taxon>Actinomycetes</taxon>
        <taxon>Pseudonocardiales</taxon>
        <taxon>Pseudonocardiaceae</taxon>
        <taxon>Actinokineospora</taxon>
    </lineage>
</organism>
<dbReference type="InterPro" id="IPR036890">
    <property type="entry name" value="HATPase_C_sf"/>
</dbReference>
<evidence type="ECO:0000313" key="3">
    <source>
        <dbReference type="Proteomes" id="UP000186040"/>
    </source>
</evidence>
<feature type="region of interest" description="Disordered" evidence="1">
    <location>
        <begin position="1"/>
        <end position="24"/>
    </location>
</feature>
<gene>
    <name evidence="2" type="ORF">BJP25_19000</name>
</gene>
<dbReference type="PANTHER" id="PTHR35526:SF3">
    <property type="entry name" value="ANTI-SIGMA-F FACTOR RSBW"/>
    <property type="match status" value="1"/>
</dbReference>
<dbReference type="PANTHER" id="PTHR35526">
    <property type="entry name" value="ANTI-SIGMA-F FACTOR RSBW-RELATED"/>
    <property type="match status" value="1"/>
</dbReference>
<dbReference type="SUPFAM" id="SSF55874">
    <property type="entry name" value="ATPase domain of HSP90 chaperone/DNA topoisomerase II/histidine kinase"/>
    <property type="match status" value="1"/>
</dbReference>
<proteinExistence type="predicted"/>
<dbReference type="RefSeq" id="WP_075975308.1">
    <property type="nucleotide sequence ID" value="NZ_MKQR01000013.1"/>
</dbReference>
<keyword evidence="3" id="KW-1185">Reference proteome</keyword>